<dbReference type="Proteomes" id="UP000788426">
    <property type="component" value="Unassembled WGS sequence"/>
</dbReference>
<gene>
    <name evidence="2" type="ORF">KZO38_04810</name>
</gene>
<dbReference type="SUPFAM" id="SSF53098">
    <property type="entry name" value="Ribonuclease H-like"/>
    <property type="match status" value="1"/>
</dbReference>
<name>A0ABS6YBY8_9BACT</name>
<accession>A0ABS6YBY8</accession>
<dbReference type="Gene3D" id="3.30.420.10">
    <property type="entry name" value="Ribonuclease H-like superfamily/Ribonuclease H"/>
    <property type="match status" value="1"/>
</dbReference>
<dbReference type="InterPro" id="IPR012337">
    <property type="entry name" value="RNaseH-like_sf"/>
</dbReference>
<keyword evidence="3" id="KW-1185">Reference proteome</keyword>
<organism evidence="2 3">
    <name type="scientific">Hoylesella nanceiensis</name>
    <dbReference type="NCBI Taxonomy" id="425941"/>
    <lineage>
        <taxon>Bacteria</taxon>
        <taxon>Pseudomonadati</taxon>
        <taxon>Bacteroidota</taxon>
        <taxon>Bacteroidia</taxon>
        <taxon>Bacteroidales</taxon>
        <taxon>Prevotellaceae</taxon>
        <taxon>Hoylesella</taxon>
    </lineage>
</organism>
<evidence type="ECO:0000313" key="3">
    <source>
        <dbReference type="Proteomes" id="UP000788426"/>
    </source>
</evidence>
<evidence type="ECO:0000259" key="1">
    <source>
        <dbReference type="PROSITE" id="PS50994"/>
    </source>
</evidence>
<dbReference type="InterPro" id="IPR001584">
    <property type="entry name" value="Integrase_cat-core"/>
</dbReference>
<sequence length="63" mass="7179">MGGGVHNNSPCLSSNNEPCYIASSLKQYLCKEYNIKHIHGKPLHPQTQGKIERYHRSMKNVIK</sequence>
<reference evidence="2 3" key="1">
    <citation type="submission" date="2021-07" db="EMBL/GenBank/DDBJ databases">
        <title>Genomic diversity and antimicrobial resistance of Prevotella spp. isolated from chronic lung disease airways.</title>
        <authorList>
            <person name="Webb K.A."/>
            <person name="Olagoke O.S."/>
            <person name="Baird T."/>
            <person name="Neill J."/>
            <person name="Pham A."/>
            <person name="Wells T.J."/>
            <person name="Ramsay K.A."/>
            <person name="Bell S.C."/>
            <person name="Sarovich D.S."/>
            <person name="Price E.P."/>
        </authorList>
    </citation>
    <scope>NUCLEOTIDE SEQUENCE [LARGE SCALE GENOMIC DNA]</scope>
    <source>
        <strain evidence="2 3">SCHI0011.S.12</strain>
    </source>
</reference>
<proteinExistence type="predicted"/>
<evidence type="ECO:0000313" key="2">
    <source>
        <dbReference type="EMBL" id="MBW4769079.1"/>
    </source>
</evidence>
<dbReference type="InterPro" id="IPR036397">
    <property type="entry name" value="RNaseH_sf"/>
</dbReference>
<dbReference type="EMBL" id="JAHXCT010000003">
    <property type="protein sequence ID" value="MBW4769079.1"/>
    <property type="molecule type" value="Genomic_DNA"/>
</dbReference>
<protein>
    <submittedName>
        <fullName evidence="2">DDE-type integrase/transposase/recombinase</fullName>
    </submittedName>
</protein>
<dbReference type="PROSITE" id="PS50994">
    <property type="entry name" value="INTEGRASE"/>
    <property type="match status" value="1"/>
</dbReference>
<comment type="caution">
    <text evidence="2">The sequence shown here is derived from an EMBL/GenBank/DDBJ whole genome shotgun (WGS) entry which is preliminary data.</text>
</comment>
<feature type="domain" description="Integrase catalytic" evidence="1">
    <location>
        <begin position="1"/>
        <end position="63"/>
    </location>
</feature>